<protein>
    <submittedName>
        <fullName evidence="1">Uncharacterized protein</fullName>
    </submittedName>
</protein>
<accession>A0A7S2YTS4</accession>
<evidence type="ECO:0000313" key="1">
    <source>
        <dbReference type="EMBL" id="CAD9995302.1"/>
    </source>
</evidence>
<sequence>MALAQALANHNVPPFEFMVRTNEATYLNATKLRNMLPSTSTSTQEVSDFAYSGVDCRNDSPIVRDRRSPYYLSHELIAANQTLYKPHVRKENFYILSHPAVQCLAGPATTGLLPFENTNVGHHLAACNMTCRSNSQYQSSFQEIGWNLKRIRSLYQSGGEP</sequence>
<proteinExistence type="predicted"/>
<organism evidence="1">
    <name type="scientific">Entomoneis paludosa</name>
    <dbReference type="NCBI Taxonomy" id="265537"/>
    <lineage>
        <taxon>Eukaryota</taxon>
        <taxon>Sar</taxon>
        <taxon>Stramenopiles</taxon>
        <taxon>Ochrophyta</taxon>
        <taxon>Bacillariophyta</taxon>
        <taxon>Bacillariophyceae</taxon>
        <taxon>Bacillariophycidae</taxon>
        <taxon>Entomoneidaceae</taxon>
        <taxon>Entomoneis</taxon>
    </lineage>
</organism>
<reference evidence="1" key="1">
    <citation type="submission" date="2021-01" db="EMBL/GenBank/DDBJ databases">
        <authorList>
            <person name="Corre E."/>
            <person name="Pelletier E."/>
            <person name="Niang G."/>
            <person name="Scheremetjew M."/>
            <person name="Finn R."/>
            <person name="Kale V."/>
            <person name="Holt S."/>
            <person name="Cochrane G."/>
            <person name="Meng A."/>
            <person name="Brown T."/>
            <person name="Cohen L."/>
        </authorList>
    </citation>
    <scope>NUCLEOTIDE SEQUENCE</scope>
    <source>
        <strain evidence="1">CCMP125</strain>
    </source>
</reference>
<gene>
    <name evidence="1" type="ORF">APAL1065_LOCUS27430</name>
</gene>
<dbReference type="AlphaFoldDB" id="A0A7S2YTS4"/>
<dbReference type="EMBL" id="HBHT01040849">
    <property type="protein sequence ID" value="CAD9995302.1"/>
    <property type="molecule type" value="Transcribed_RNA"/>
</dbReference>
<name>A0A7S2YTS4_9STRA</name>